<organism evidence="1 2">
    <name type="scientific">Chloropicon primus</name>
    <dbReference type="NCBI Taxonomy" id="1764295"/>
    <lineage>
        <taxon>Eukaryota</taxon>
        <taxon>Viridiplantae</taxon>
        <taxon>Chlorophyta</taxon>
        <taxon>Chloropicophyceae</taxon>
        <taxon>Chloropicales</taxon>
        <taxon>Chloropicaceae</taxon>
        <taxon>Chloropicon</taxon>
    </lineage>
</organism>
<reference evidence="1 2" key="1">
    <citation type="submission" date="2018-07" db="EMBL/GenBank/DDBJ databases">
        <title>The complete nuclear genome of the prasinophyte Chloropicon primus (CCMP1205).</title>
        <authorList>
            <person name="Pombert J.-F."/>
            <person name="Otis C."/>
            <person name="Turmel M."/>
            <person name="Lemieux C."/>
        </authorList>
    </citation>
    <scope>NUCLEOTIDE SEQUENCE [LARGE SCALE GENOMIC DNA]</scope>
    <source>
        <strain evidence="1 2">CCMP1205</strain>
    </source>
</reference>
<dbReference type="AlphaFoldDB" id="A0A5B8MX31"/>
<accession>A0A5B8MX31</accession>
<dbReference type="Proteomes" id="UP000316726">
    <property type="component" value="Chromosome 16"/>
</dbReference>
<evidence type="ECO:0000313" key="2">
    <source>
        <dbReference type="Proteomes" id="UP000316726"/>
    </source>
</evidence>
<sequence>MELFDSYLTRNVFETSVENVPPLIPLFKAFEKQKKKHLIKGFNASDFDESCQSYYEDSAMVKMMRWDSKWLLNFSRKGEGNGRRQRPDPGAVRTLLLPDLRQNVALLC</sequence>
<proteinExistence type="predicted"/>
<name>A0A5B8MX31_9CHLO</name>
<evidence type="ECO:0000313" key="1">
    <source>
        <dbReference type="EMBL" id="QDZ25149.1"/>
    </source>
</evidence>
<gene>
    <name evidence="1" type="ORF">A3770_16p76670</name>
</gene>
<protein>
    <submittedName>
        <fullName evidence="1">Uncharacterized protein</fullName>
    </submittedName>
</protein>
<dbReference type="EMBL" id="CP031049">
    <property type="protein sequence ID" value="QDZ25149.1"/>
    <property type="molecule type" value="Genomic_DNA"/>
</dbReference>
<keyword evidence="2" id="KW-1185">Reference proteome</keyword>